<keyword evidence="15" id="KW-1185">Reference proteome</keyword>
<evidence type="ECO:0000313" key="15">
    <source>
        <dbReference type="Proteomes" id="UP000294887"/>
    </source>
</evidence>
<dbReference type="InterPro" id="IPR000568">
    <property type="entry name" value="ATP_synth_F0_asu"/>
</dbReference>
<feature type="transmembrane region" description="Helical" evidence="11">
    <location>
        <begin position="165"/>
        <end position="187"/>
    </location>
</feature>
<comment type="subcellular location">
    <subcellularLocation>
        <location evidence="11 12">Cell membrane</location>
        <topology evidence="11 12">Multi-pass membrane protein</topology>
    </subcellularLocation>
    <subcellularLocation>
        <location evidence="1">Membrane</location>
        <topology evidence="1">Multi-pass membrane protein</topology>
    </subcellularLocation>
</comment>
<evidence type="ECO:0000256" key="10">
    <source>
        <dbReference type="ARBA" id="ARBA00023310"/>
    </source>
</evidence>
<keyword evidence="9 11" id="KW-0472">Membrane</keyword>
<organism evidence="14 15">
    <name type="scientific">Cocleimonas flava</name>
    <dbReference type="NCBI Taxonomy" id="634765"/>
    <lineage>
        <taxon>Bacteria</taxon>
        <taxon>Pseudomonadati</taxon>
        <taxon>Pseudomonadota</taxon>
        <taxon>Gammaproteobacteria</taxon>
        <taxon>Thiotrichales</taxon>
        <taxon>Thiotrichaceae</taxon>
        <taxon>Cocleimonas</taxon>
    </lineage>
</organism>
<dbReference type="NCBIfam" id="NF004481">
    <property type="entry name" value="PRK05815.2-3"/>
    <property type="match status" value="1"/>
</dbReference>
<comment type="function">
    <text evidence="11 12">Key component of the proton channel; it plays a direct role in the translocation of protons across the membrane.</text>
</comment>
<keyword evidence="7 11" id="KW-1133">Transmembrane helix</keyword>
<dbReference type="OrthoDB" id="9789241at2"/>
<dbReference type="PROSITE" id="PS00449">
    <property type="entry name" value="ATPASE_A"/>
    <property type="match status" value="1"/>
</dbReference>
<dbReference type="HAMAP" id="MF_01393">
    <property type="entry name" value="ATP_synth_a_bact"/>
    <property type="match status" value="1"/>
</dbReference>
<dbReference type="RefSeq" id="WP_131905867.1">
    <property type="nucleotide sequence ID" value="NZ_BAAAFU010000004.1"/>
</dbReference>
<dbReference type="NCBIfam" id="TIGR03306">
    <property type="entry name" value="altF1_A"/>
    <property type="match status" value="1"/>
</dbReference>
<evidence type="ECO:0000256" key="2">
    <source>
        <dbReference type="ARBA" id="ARBA00006810"/>
    </source>
</evidence>
<keyword evidence="8 11" id="KW-0406">Ion transport</keyword>
<evidence type="ECO:0000256" key="7">
    <source>
        <dbReference type="ARBA" id="ARBA00022989"/>
    </source>
</evidence>
<feature type="transmembrane region" description="Helical" evidence="11">
    <location>
        <begin position="23"/>
        <end position="40"/>
    </location>
</feature>
<evidence type="ECO:0000256" key="5">
    <source>
        <dbReference type="ARBA" id="ARBA00022692"/>
    </source>
</evidence>
<protein>
    <recommendedName>
        <fullName evidence="11 12">ATP synthase subunit a</fullName>
    </recommendedName>
    <alternativeName>
        <fullName evidence="11">ATP synthase F0 sector subunit a</fullName>
    </alternativeName>
    <alternativeName>
        <fullName evidence="11">F-ATPase subunit 6</fullName>
    </alternativeName>
</protein>
<feature type="transmembrane region" description="Helical" evidence="11">
    <location>
        <begin position="107"/>
        <end position="128"/>
    </location>
</feature>
<dbReference type="NCBIfam" id="TIGR01131">
    <property type="entry name" value="ATP_synt_6_or_A"/>
    <property type="match status" value="1"/>
</dbReference>
<reference evidence="14 15" key="1">
    <citation type="submission" date="2019-03" db="EMBL/GenBank/DDBJ databases">
        <title>Genomic Encyclopedia of Type Strains, Phase IV (KMG-IV): sequencing the most valuable type-strain genomes for metagenomic binning, comparative biology and taxonomic classification.</title>
        <authorList>
            <person name="Goeker M."/>
        </authorList>
    </citation>
    <scope>NUCLEOTIDE SEQUENCE [LARGE SCALE GENOMIC DNA]</scope>
    <source>
        <strain evidence="14 15">DSM 24830</strain>
    </source>
</reference>
<evidence type="ECO:0000256" key="11">
    <source>
        <dbReference type="HAMAP-Rule" id="MF_01393"/>
    </source>
</evidence>
<evidence type="ECO:0000313" key="14">
    <source>
        <dbReference type="EMBL" id="TCJ87601.1"/>
    </source>
</evidence>
<dbReference type="Pfam" id="PF00119">
    <property type="entry name" value="ATP-synt_A"/>
    <property type="match status" value="1"/>
</dbReference>
<keyword evidence="3 11" id="KW-0813">Transport</keyword>
<proteinExistence type="inferred from homology"/>
<dbReference type="EMBL" id="SMFQ01000003">
    <property type="protein sequence ID" value="TCJ87601.1"/>
    <property type="molecule type" value="Genomic_DNA"/>
</dbReference>
<feature type="region of interest" description="Disordered" evidence="13">
    <location>
        <begin position="227"/>
        <end position="253"/>
    </location>
</feature>
<dbReference type="GO" id="GO:0005886">
    <property type="term" value="C:plasma membrane"/>
    <property type="evidence" value="ECO:0007669"/>
    <property type="project" value="UniProtKB-SubCell"/>
</dbReference>
<dbReference type="PANTHER" id="PTHR42823">
    <property type="entry name" value="ATP SYNTHASE SUBUNIT A, CHLOROPLASTIC"/>
    <property type="match status" value="1"/>
</dbReference>
<dbReference type="GO" id="GO:0045259">
    <property type="term" value="C:proton-transporting ATP synthase complex"/>
    <property type="evidence" value="ECO:0007669"/>
    <property type="project" value="UniProtKB-KW"/>
</dbReference>
<evidence type="ECO:0000256" key="3">
    <source>
        <dbReference type="ARBA" id="ARBA00022448"/>
    </source>
</evidence>
<keyword evidence="11" id="KW-1003">Cell membrane</keyword>
<dbReference type="GO" id="GO:0042777">
    <property type="term" value="P:proton motive force-driven plasma membrane ATP synthesis"/>
    <property type="evidence" value="ECO:0007669"/>
    <property type="project" value="TreeGrafter"/>
</dbReference>
<dbReference type="GO" id="GO:0046933">
    <property type="term" value="F:proton-transporting ATP synthase activity, rotational mechanism"/>
    <property type="evidence" value="ECO:0007669"/>
    <property type="project" value="UniProtKB-UniRule"/>
</dbReference>
<keyword evidence="5 11" id="KW-0812">Transmembrane</keyword>
<dbReference type="InterPro" id="IPR045082">
    <property type="entry name" value="ATP_syn_F0_a_bact/chloroplast"/>
</dbReference>
<keyword evidence="4 11" id="KW-0138">CF(0)</keyword>
<evidence type="ECO:0000256" key="6">
    <source>
        <dbReference type="ARBA" id="ARBA00022781"/>
    </source>
</evidence>
<comment type="caution">
    <text evidence="14">The sequence shown here is derived from an EMBL/GenBank/DDBJ whole genome shotgun (WGS) entry which is preliminary data.</text>
</comment>
<feature type="transmembrane region" description="Helical" evidence="11">
    <location>
        <begin position="78"/>
        <end position="95"/>
    </location>
</feature>
<evidence type="ECO:0000256" key="12">
    <source>
        <dbReference type="RuleBase" id="RU000483"/>
    </source>
</evidence>
<evidence type="ECO:0000256" key="8">
    <source>
        <dbReference type="ARBA" id="ARBA00023065"/>
    </source>
</evidence>
<evidence type="ECO:0000256" key="1">
    <source>
        <dbReference type="ARBA" id="ARBA00004141"/>
    </source>
</evidence>
<dbReference type="InterPro" id="IPR017692">
    <property type="entry name" value="Alt_ATP_synth_F0_Asu"/>
</dbReference>
<dbReference type="PRINTS" id="PR00123">
    <property type="entry name" value="ATPASEA"/>
</dbReference>
<dbReference type="AlphaFoldDB" id="A0A4R1F9W6"/>
<evidence type="ECO:0000256" key="4">
    <source>
        <dbReference type="ARBA" id="ARBA00022547"/>
    </source>
</evidence>
<evidence type="ECO:0000256" key="13">
    <source>
        <dbReference type="SAM" id="MobiDB-lite"/>
    </source>
</evidence>
<feature type="transmembrane region" description="Helical" evidence="11">
    <location>
        <begin position="193"/>
        <end position="215"/>
    </location>
</feature>
<sequence>MNITPDQSILWQWEWLHINETMVFTWVVMFVLVGGSWIITRKLTIEAEIPRWQNLLEVIVTTINDQISDASGKDSSRYLPFIGTLFLYILSSNLLENIPGFVAPTGSLSTTTALAISVFVAVPLFGIANDGIGGYLKQYIQPTILMMPFNIIGELTRTISLAVRLYGNIMSGTVIVGILLSLTPFFFPLVMQLLGLITGTVQAYIFAMLAMVYIASATAAHDKTRASAINKTKNSDEPNKPSESDIKPESNPN</sequence>
<keyword evidence="6 11" id="KW-0375">Hydrogen ion transport</keyword>
<accession>A0A4R1F9W6</accession>
<name>A0A4R1F9W6_9GAMM</name>
<dbReference type="CDD" id="cd00310">
    <property type="entry name" value="ATP-synt_Fo_a_6"/>
    <property type="match status" value="1"/>
</dbReference>
<dbReference type="InterPro" id="IPR035908">
    <property type="entry name" value="F0_ATP_A_sf"/>
</dbReference>
<dbReference type="SUPFAM" id="SSF81336">
    <property type="entry name" value="F1F0 ATP synthase subunit A"/>
    <property type="match status" value="1"/>
</dbReference>
<comment type="similarity">
    <text evidence="2 11 12">Belongs to the ATPase A chain family.</text>
</comment>
<dbReference type="Proteomes" id="UP000294887">
    <property type="component" value="Unassembled WGS sequence"/>
</dbReference>
<gene>
    <name evidence="11" type="primary">atpB</name>
    <name evidence="14" type="ORF">EV695_2113</name>
</gene>
<dbReference type="PANTHER" id="PTHR42823:SF3">
    <property type="entry name" value="ATP SYNTHASE SUBUNIT A, CHLOROPLASTIC"/>
    <property type="match status" value="1"/>
</dbReference>
<evidence type="ECO:0000256" key="9">
    <source>
        <dbReference type="ARBA" id="ARBA00023136"/>
    </source>
</evidence>
<keyword evidence="10 11" id="KW-0066">ATP synthesis</keyword>
<feature type="compositionally biased region" description="Basic and acidic residues" evidence="13">
    <location>
        <begin position="233"/>
        <end position="253"/>
    </location>
</feature>
<dbReference type="InterPro" id="IPR023011">
    <property type="entry name" value="ATP_synth_F0_asu_AS"/>
</dbReference>
<dbReference type="Gene3D" id="1.20.120.220">
    <property type="entry name" value="ATP synthase, F0 complex, subunit A"/>
    <property type="match status" value="1"/>
</dbReference>